<evidence type="ECO:0000313" key="3">
    <source>
        <dbReference type="Proteomes" id="UP001596407"/>
    </source>
</evidence>
<proteinExistence type="predicted"/>
<reference evidence="1" key="3">
    <citation type="submission" date="2024-09" db="EMBL/GenBank/DDBJ databases">
        <authorList>
            <person name="Sun Q."/>
        </authorList>
    </citation>
    <scope>NUCLEOTIDE SEQUENCE</scope>
    <source>
        <strain evidence="1">CCM 7472</strain>
    </source>
</reference>
<dbReference type="Proteomes" id="UP001596407">
    <property type="component" value="Unassembled WGS sequence"/>
</dbReference>
<comment type="caution">
    <text evidence="1">The sequence shown here is derived from an EMBL/GenBank/DDBJ whole genome shotgun (WGS) entry which is preliminary data.</text>
</comment>
<sequence length="56" mass="6129">MTARILRTEDGQTCTEYEVGGVAVNAYAGVRLPERALRVATGRHGIDRQPTNDTKL</sequence>
<dbReference type="AlphaFoldDB" id="A0ABD5WJ28"/>
<reference evidence="3" key="2">
    <citation type="journal article" date="2019" name="Int. J. Syst. Evol. Microbiol.">
        <title>The Global Catalogue of Microorganisms (GCM) 10K type strain sequencing project: providing services to taxonomists for standard genome sequencing and annotation.</title>
        <authorList>
            <consortium name="The Broad Institute Genomics Platform"/>
            <consortium name="The Broad Institute Genome Sequencing Center for Infectious Disease"/>
            <person name="Wu L."/>
            <person name="Ma J."/>
        </authorList>
    </citation>
    <scope>NUCLEOTIDE SEQUENCE [LARGE SCALE GENOMIC DNA]</scope>
    <source>
        <strain evidence="3">DT72</strain>
    </source>
</reference>
<dbReference type="RefSeq" id="WP_382208654.1">
    <property type="nucleotide sequence ID" value="NZ_JBHSZH010000002.1"/>
</dbReference>
<keyword evidence="3" id="KW-1185">Reference proteome</keyword>
<name>A0ABD5WJ28_9EURY</name>
<accession>A0ABD5WJ28</accession>
<reference evidence="1" key="1">
    <citation type="journal article" date="2014" name="Int. J. Syst. Evol. Microbiol.">
        <title>Complete genome sequence of Corynebacterium casei LMG S-19264T (=DSM 44701T), isolated from a smear-ripened cheese.</title>
        <authorList>
            <consortium name="US DOE Joint Genome Institute (JGI-PGF)"/>
            <person name="Walter F."/>
            <person name="Albersmeier A."/>
            <person name="Kalinowski J."/>
            <person name="Ruckert C."/>
        </authorList>
    </citation>
    <scope>NUCLEOTIDE SEQUENCE [LARGE SCALE GENOMIC DNA]</scope>
    <source>
        <strain evidence="1">CCM 7472</strain>
    </source>
</reference>
<protein>
    <submittedName>
        <fullName evidence="1">Uncharacterized protein</fullName>
    </submittedName>
</protein>
<evidence type="ECO:0000313" key="1">
    <source>
        <dbReference type="EMBL" id="MFC7079142.1"/>
    </source>
</evidence>
<evidence type="ECO:0000313" key="2">
    <source>
        <dbReference type="EMBL" id="MFC7079236.1"/>
    </source>
</evidence>
<dbReference type="EMBL" id="JBHSZH010000002">
    <property type="protein sequence ID" value="MFC7079236.1"/>
    <property type="molecule type" value="Genomic_DNA"/>
</dbReference>
<organism evidence="1 3">
    <name type="scientific">Halorussus caseinilyticus</name>
    <dbReference type="NCBI Taxonomy" id="3034025"/>
    <lineage>
        <taxon>Archaea</taxon>
        <taxon>Methanobacteriati</taxon>
        <taxon>Methanobacteriota</taxon>
        <taxon>Stenosarchaea group</taxon>
        <taxon>Halobacteria</taxon>
        <taxon>Halobacteriales</taxon>
        <taxon>Haladaptataceae</taxon>
        <taxon>Halorussus</taxon>
    </lineage>
</organism>
<gene>
    <name evidence="1" type="ORF">ACFQJ6_02300</name>
    <name evidence="2" type="ORF">ACFQJ6_02855</name>
</gene>
<dbReference type="EMBL" id="JBHSZH010000002">
    <property type="protein sequence ID" value="MFC7079142.1"/>
    <property type="molecule type" value="Genomic_DNA"/>
</dbReference>